<protein>
    <submittedName>
        <fullName evidence="2">Uncharacterized protein</fullName>
    </submittedName>
</protein>
<dbReference type="AlphaFoldDB" id="A0AAJ0CF33"/>
<comment type="caution">
    <text evidence="2">The sequence shown here is derived from an EMBL/GenBank/DDBJ whole genome shotgun (WGS) entry which is preliminary data.</text>
</comment>
<proteinExistence type="predicted"/>
<name>A0AAJ0CF33_9HYPO</name>
<organism evidence="2 3">
    <name type="scientific">Conoideocrella luteorostrata</name>
    <dbReference type="NCBI Taxonomy" id="1105319"/>
    <lineage>
        <taxon>Eukaryota</taxon>
        <taxon>Fungi</taxon>
        <taxon>Dikarya</taxon>
        <taxon>Ascomycota</taxon>
        <taxon>Pezizomycotina</taxon>
        <taxon>Sordariomycetes</taxon>
        <taxon>Hypocreomycetidae</taxon>
        <taxon>Hypocreales</taxon>
        <taxon>Clavicipitaceae</taxon>
        <taxon>Conoideocrella</taxon>
    </lineage>
</organism>
<sequence>MRVTTSFIAAGLLVGSTLADITTIRNSLFDVMKKAKDLDKALVTWSGSLTSGGDMLCKTVALRKSFKACTQAFQTSQPLKNSDLTNKNALPLVRLANVMFDLKDHAVEARPKFDRIGATAAMFEIIKAQKEPASEMSNAMAAILEKLPPGFKDSSLPLPAGQVKVLDFARTFMNKELDDLLKKLQPRPEQVSPFTPFVLMAVKFSESIDAVPFCQVAPQLMTFLGSQKSIPLGDLTDKVLKILDASGVQDQVPIDIIRKNAEAIGIPSDTIPKLLDAFGVRAQGLPLRAFTQKAPGLIKQFNLQGLSVDPSRITRFVNLFVESTLGSAARGVALSRIKTLNQGGKVLSRVGRAYG</sequence>
<dbReference type="Proteomes" id="UP001251528">
    <property type="component" value="Unassembled WGS sequence"/>
</dbReference>
<evidence type="ECO:0000256" key="1">
    <source>
        <dbReference type="SAM" id="SignalP"/>
    </source>
</evidence>
<evidence type="ECO:0000313" key="2">
    <source>
        <dbReference type="EMBL" id="KAK2591826.1"/>
    </source>
</evidence>
<accession>A0AAJ0CF33</accession>
<keyword evidence="1" id="KW-0732">Signal</keyword>
<evidence type="ECO:0000313" key="3">
    <source>
        <dbReference type="Proteomes" id="UP001251528"/>
    </source>
</evidence>
<feature type="chain" id="PRO_5042503712" evidence="1">
    <location>
        <begin position="20"/>
        <end position="355"/>
    </location>
</feature>
<reference evidence="2" key="1">
    <citation type="submission" date="2023-06" db="EMBL/GenBank/DDBJ databases">
        <title>Conoideocrella luteorostrata (Hypocreales: Clavicipitaceae), a potential biocontrol fungus for elongate hemlock scale in United States Christmas tree production areas.</title>
        <authorList>
            <person name="Barrett H."/>
            <person name="Lovett B."/>
            <person name="Macias A.M."/>
            <person name="Stajich J.E."/>
            <person name="Kasson M.T."/>
        </authorList>
    </citation>
    <scope>NUCLEOTIDE SEQUENCE</scope>
    <source>
        <strain evidence="2">ARSEF 14590</strain>
    </source>
</reference>
<keyword evidence="3" id="KW-1185">Reference proteome</keyword>
<feature type="signal peptide" evidence="1">
    <location>
        <begin position="1"/>
        <end position="19"/>
    </location>
</feature>
<dbReference type="InterPro" id="IPR021054">
    <property type="entry name" value="Cell_wall_mannoprotein_1"/>
</dbReference>
<dbReference type="Pfam" id="PF12296">
    <property type="entry name" value="HsbA"/>
    <property type="match status" value="1"/>
</dbReference>
<dbReference type="EMBL" id="JASWJB010000307">
    <property type="protein sequence ID" value="KAK2591826.1"/>
    <property type="molecule type" value="Genomic_DNA"/>
</dbReference>
<gene>
    <name evidence="2" type="ORF">QQS21_010494</name>
</gene>